<keyword evidence="2" id="KW-1185">Reference proteome</keyword>
<sequence>MRTLFIGNSHTYYNDMPAIFKEICSENGIDMQVTMLTKGGMGLDYHAENEQTRFNILFGDYDFVILQHVAHPMGEFEVMQEAADKIMSWVGQTSAIPCYFMTWTEENNEQFQQEMASRYRKLGERHNCLVAPVGEKWWERIHEDPSVDLYFEDRRHASPAGSKLAAHVIFDTLKAKIDDKRNLAK</sequence>
<accession>E0S1F4</accession>
<dbReference type="HOGENOM" id="CLU_055108_1_1_9"/>
<dbReference type="Proteomes" id="UP000001299">
    <property type="component" value="Chromosome 1"/>
</dbReference>
<reference evidence="1 2" key="1">
    <citation type="journal article" date="2010" name="PLoS ONE">
        <title>The glycobiome of the rumen bacterium Butyrivibrio proteoclasticus B316(T) highlights adaptation to a polysaccharide-rich environment.</title>
        <authorList>
            <person name="Kelly W.J."/>
            <person name="Leahy S.C."/>
            <person name="Altermann E."/>
            <person name="Yeoman C.J."/>
            <person name="Dunne J.C."/>
            <person name="Kong Z."/>
            <person name="Pacheco D.M."/>
            <person name="Li D."/>
            <person name="Noel S.J."/>
            <person name="Moon C.D."/>
            <person name="Cookson A.L."/>
            <person name="Attwood G.T."/>
        </authorList>
    </citation>
    <scope>NUCLEOTIDE SEQUENCE [LARGE SCALE GENOMIC DNA]</scope>
    <source>
        <strain evidence="2">ATCC 51982 / DSM 14932 / B316</strain>
    </source>
</reference>
<protein>
    <recommendedName>
        <fullName evidence="3">SGNH/GDSL hydrolase family protein</fullName>
    </recommendedName>
</protein>
<gene>
    <name evidence="1" type="ordered locus">bpr_I0887</name>
</gene>
<evidence type="ECO:0000313" key="1">
    <source>
        <dbReference type="EMBL" id="ADL33629.1"/>
    </source>
</evidence>
<name>E0S1F4_BUTPB</name>
<dbReference type="RefSeq" id="WP_013280285.1">
    <property type="nucleotide sequence ID" value="NC_014387.1"/>
</dbReference>
<dbReference type="KEGG" id="bpb:bpr_I0887"/>
<proteinExistence type="predicted"/>
<dbReference type="EMBL" id="CP001810">
    <property type="protein sequence ID" value="ADL33629.1"/>
    <property type="molecule type" value="Genomic_DNA"/>
</dbReference>
<dbReference type="eggNOG" id="COG2755">
    <property type="taxonomic scope" value="Bacteria"/>
</dbReference>
<evidence type="ECO:0000313" key="2">
    <source>
        <dbReference type="Proteomes" id="UP000001299"/>
    </source>
</evidence>
<organism evidence="1 2">
    <name type="scientific">Butyrivibrio proteoclasticus (strain ATCC 51982 / DSM 14932 / B316)</name>
    <name type="common">Clostridium proteoclasticum</name>
    <dbReference type="NCBI Taxonomy" id="515622"/>
    <lineage>
        <taxon>Bacteria</taxon>
        <taxon>Bacillati</taxon>
        <taxon>Bacillota</taxon>
        <taxon>Clostridia</taxon>
        <taxon>Lachnospirales</taxon>
        <taxon>Lachnospiraceae</taxon>
        <taxon>Butyrivibrio</taxon>
    </lineage>
</organism>
<evidence type="ECO:0008006" key="3">
    <source>
        <dbReference type="Google" id="ProtNLM"/>
    </source>
</evidence>
<dbReference type="AlphaFoldDB" id="E0S1F4"/>
<dbReference type="SUPFAM" id="SSF52266">
    <property type="entry name" value="SGNH hydrolase"/>
    <property type="match status" value="1"/>
</dbReference>
<dbReference type="InterPro" id="IPR036514">
    <property type="entry name" value="SGNH_hydro_sf"/>
</dbReference>
<dbReference type="STRING" id="515622.bpr_I0887"/>
<dbReference type="Gene3D" id="3.40.50.1110">
    <property type="entry name" value="SGNH hydrolase"/>
    <property type="match status" value="1"/>
</dbReference>